<comment type="function">
    <text evidence="2">Antitoxin component of a type II toxin-antitoxin (TA) system.</text>
</comment>
<feature type="region of interest" description="Disordered" evidence="3">
    <location>
        <begin position="73"/>
        <end position="92"/>
    </location>
</feature>
<accession>A0A936NB07</accession>
<dbReference type="Pfam" id="PF02604">
    <property type="entry name" value="PhdYeFM_antitox"/>
    <property type="match status" value="1"/>
</dbReference>
<evidence type="ECO:0000313" key="4">
    <source>
        <dbReference type="EMBL" id="MBK9295564.1"/>
    </source>
</evidence>
<dbReference type="NCBIfam" id="TIGR01552">
    <property type="entry name" value="phd_fam"/>
    <property type="match status" value="1"/>
</dbReference>
<evidence type="ECO:0000256" key="3">
    <source>
        <dbReference type="SAM" id="MobiDB-lite"/>
    </source>
</evidence>
<comment type="caution">
    <text evidence="4">The sequence shown here is derived from an EMBL/GenBank/DDBJ whole genome shotgun (WGS) entry which is preliminary data.</text>
</comment>
<dbReference type="InterPro" id="IPR036165">
    <property type="entry name" value="YefM-like_sf"/>
</dbReference>
<dbReference type="Proteomes" id="UP000727993">
    <property type="component" value="Unassembled WGS sequence"/>
</dbReference>
<dbReference type="SUPFAM" id="SSF143120">
    <property type="entry name" value="YefM-like"/>
    <property type="match status" value="1"/>
</dbReference>
<dbReference type="InterPro" id="IPR051416">
    <property type="entry name" value="phD-YefM_TA_antitoxins"/>
</dbReference>
<protein>
    <recommendedName>
        <fullName evidence="2">Antitoxin</fullName>
    </recommendedName>
</protein>
<name>A0A936NB07_9ACTN</name>
<evidence type="ECO:0000256" key="1">
    <source>
        <dbReference type="ARBA" id="ARBA00009981"/>
    </source>
</evidence>
<dbReference type="Gene3D" id="3.40.1620.10">
    <property type="entry name" value="YefM-like domain"/>
    <property type="match status" value="1"/>
</dbReference>
<dbReference type="PANTHER" id="PTHR35377:SF5">
    <property type="entry name" value="ANTITOXIN VAPB46"/>
    <property type="match status" value="1"/>
</dbReference>
<dbReference type="GO" id="GO:0097351">
    <property type="term" value="F:toxin sequestering activity"/>
    <property type="evidence" value="ECO:0007669"/>
    <property type="project" value="TreeGrafter"/>
</dbReference>
<gene>
    <name evidence="4" type="ORF">IPN02_01545</name>
</gene>
<evidence type="ECO:0000313" key="5">
    <source>
        <dbReference type="Proteomes" id="UP000727993"/>
    </source>
</evidence>
<organism evidence="4 5">
    <name type="scientific">Candidatus Neomicrothrix subdominans</name>
    <dbReference type="NCBI Taxonomy" id="2954438"/>
    <lineage>
        <taxon>Bacteria</taxon>
        <taxon>Bacillati</taxon>
        <taxon>Actinomycetota</taxon>
        <taxon>Acidimicrobiia</taxon>
        <taxon>Acidimicrobiales</taxon>
        <taxon>Microthrixaceae</taxon>
        <taxon>Candidatus Neomicrothrix</taxon>
    </lineage>
</organism>
<dbReference type="EMBL" id="JADJZA010000001">
    <property type="protein sequence ID" value="MBK9295564.1"/>
    <property type="molecule type" value="Genomic_DNA"/>
</dbReference>
<dbReference type="InterPro" id="IPR006442">
    <property type="entry name" value="Antitoxin_Phd/YefM"/>
</dbReference>
<sequence length="92" mass="9997">MNVATQRVEVGVRDLKNNLSRHLASVKDGAEITVTEHGRPVARLIAIDASTDRLAQLIEAGVVRPARSKIRKLPQPVHASGSVSDLVAEQRR</sequence>
<dbReference type="PANTHER" id="PTHR35377">
    <property type="entry name" value="ANTITOXIN VAPB49-RELATED-RELATED"/>
    <property type="match status" value="1"/>
</dbReference>
<proteinExistence type="inferred from homology"/>
<evidence type="ECO:0000256" key="2">
    <source>
        <dbReference type="RuleBase" id="RU362080"/>
    </source>
</evidence>
<dbReference type="AlphaFoldDB" id="A0A936NB07"/>
<reference evidence="4 5" key="1">
    <citation type="submission" date="2020-10" db="EMBL/GenBank/DDBJ databases">
        <title>Connecting structure to function with the recovery of over 1000 high-quality activated sludge metagenome-assembled genomes encoding full-length rRNA genes using long-read sequencing.</title>
        <authorList>
            <person name="Singleton C.M."/>
            <person name="Petriglieri F."/>
            <person name="Kristensen J.M."/>
            <person name="Kirkegaard R.H."/>
            <person name="Michaelsen T.Y."/>
            <person name="Andersen M.H."/>
            <person name="Karst S.M."/>
            <person name="Dueholm M.S."/>
            <person name="Nielsen P.H."/>
            <person name="Albertsen M."/>
        </authorList>
    </citation>
    <scope>NUCLEOTIDE SEQUENCE [LARGE SCALE GENOMIC DNA]</scope>
    <source>
        <strain evidence="4">Lyne_18-Q3-R50-59_MAXAC.006</strain>
    </source>
</reference>
<comment type="similarity">
    <text evidence="1 2">Belongs to the phD/YefM antitoxin family.</text>
</comment>